<name>A0ABY7CXM4_9BASI</name>
<evidence type="ECO:0000313" key="2">
    <source>
        <dbReference type="EMBL" id="WAQ89197.1"/>
    </source>
</evidence>
<feature type="region of interest" description="Disordered" evidence="1">
    <location>
        <begin position="123"/>
        <end position="150"/>
    </location>
</feature>
<feature type="region of interest" description="Disordered" evidence="1">
    <location>
        <begin position="82"/>
        <end position="102"/>
    </location>
</feature>
<protein>
    <submittedName>
        <fullName evidence="2">Uncharacterized protein</fullName>
    </submittedName>
</protein>
<evidence type="ECO:0000256" key="1">
    <source>
        <dbReference type="SAM" id="MobiDB-lite"/>
    </source>
</evidence>
<sequence length="150" mass="16025">MDNMSSPVVVSLPWHLLAMYRMPKMKVPEADLSSLICSGEDANNAPALARASFGIAVKCATDAACGDADIVLWNARGHPHFQAPSCPQQSHSRNKLQGTPSRAASINESLYFNRASFIPREARSSEAVSMPMTKNSKVYSSSGAAGGIEQ</sequence>
<dbReference type="SUPFAM" id="SSF56784">
    <property type="entry name" value="HAD-like"/>
    <property type="match status" value="1"/>
</dbReference>
<accession>A0ABY7CXM4</accession>
<dbReference type="InterPro" id="IPR036412">
    <property type="entry name" value="HAD-like_sf"/>
</dbReference>
<dbReference type="RefSeq" id="XP_053024752.1">
    <property type="nucleotide sequence ID" value="XM_053160816.1"/>
</dbReference>
<dbReference type="PRINTS" id="PR00119">
    <property type="entry name" value="CATATPASE"/>
</dbReference>
<feature type="compositionally biased region" description="Polar residues" evidence="1">
    <location>
        <begin position="85"/>
        <end position="102"/>
    </location>
</feature>
<dbReference type="EMBL" id="CP110430">
    <property type="protein sequence ID" value="WAQ89197.1"/>
    <property type="molecule type" value="Genomic_DNA"/>
</dbReference>
<keyword evidence="3" id="KW-1185">Reference proteome</keyword>
<dbReference type="Proteomes" id="UP001164743">
    <property type="component" value="Chromosome 10A"/>
</dbReference>
<dbReference type="InterPro" id="IPR023214">
    <property type="entry name" value="HAD_sf"/>
</dbReference>
<proteinExistence type="predicted"/>
<reference evidence="2" key="1">
    <citation type="submission" date="2022-10" db="EMBL/GenBank/DDBJ databases">
        <title>Puccinia triticina Genome sequencing and assembly.</title>
        <authorList>
            <person name="Li C."/>
        </authorList>
    </citation>
    <scope>NUCLEOTIDE SEQUENCE</scope>
    <source>
        <strain evidence="2">Pt15</strain>
    </source>
</reference>
<dbReference type="Gene3D" id="3.40.50.1000">
    <property type="entry name" value="HAD superfamily/HAD-like"/>
    <property type="match status" value="1"/>
</dbReference>
<gene>
    <name evidence="2" type="ORF">PtA15_10A621</name>
</gene>
<evidence type="ECO:0000313" key="3">
    <source>
        <dbReference type="Proteomes" id="UP001164743"/>
    </source>
</evidence>
<organism evidence="2 3">
    <name type="scientific">Puccinia triticina</name>
    <dbReference type="NCBI Taxonomy" id="208348"/>
    <lineage>
        <taxon>Eukaryota</taxon>
        <taxon>Fungi</taxon>
        <taxon>Dikarya</taxon>
        <taxon>Basidiomycota</taxon>
        <taxon>Pucciniomycotina</taxon>
        <taxon>Pucciniomycetes</taxon>
        <taxon>Pucciniales</taxon>
        <taxon>Pucciniaceae</taxon>
        <taxon>Puccinia</taxon>
    </lineage>
</organism>
<feature type="compositionally biased region" description="Polar residues" evidence="1">
    <location>
        <begin position="132"/>
        <end position="143"/>
    </location>
</feature>
<dbReference type="GeneID" id="77801711"/>